<reference evidence="1" key="1">
    <citation type="journal article" date="2014" name="Front. Microbiol.">
        <title>High frequency of phylogenetically diverse reductive dehalogenase-homologous genes in deep subseafloor sedimentary metagenomes.</title>
        <authorList>
            <person name="Kawai M."/>
            <person name="Futagami T."/>
            <person name="Toyoda A."/>
            <person name="Takaki Y."/>
            <person name="Nishi S."/>
            <person name="Hori S."/>
            <person name="Arai W."/>
            <person name="Tsubouchi T."/>
            <person name="Morono Y."/>
            <person name="Uchiyama I."/>
            <person name="Ito T."/>
            <person name="Fujiyama A."/>
            <person name="Inagaki F."/>
            <person name="Takami H."/>
        </authorList>
    </citation>
    <scope>NUCLEOTIDE SEQUENCE</scope>
    <source>
        <strain evidence="1">Expedition CK06-06</strain>
    </source>
</reference>
<name>X1VDU5_9ZZZZ</name>
<comment type="caution">
    <text evidence="1">The sequence shown here is derived from an EMBL/GenBank/DDBJ whole genome shotgun (WGS) entry which is preliminary data.</text>
</comment>
<protein>
    <submittedName>
        <fullName evidence="1">Uncharacterized protein</fullName>
    </submittedName>
</protein>
<evidence type="ECO:0000313" key="1">
    <source>
        <dbReference type="EMBL" id="GAJ15767.1"/>
    </source>
</evidence>
<sequence length="106" mass="12221">RLKDAVPDIETVIEKMIKPVIKGTKGLFKPDAFTTRGTKIKDSLNPSQAVMEKWAKRWFKKTEYAYRNQGKEHAEIMEHMAPYHAREVTLLVLPFCGYKDKIRGVG</sequence>
<proteinExistence type="predicted"/>
<gene>
    <name evidence="1" type="ORF">S12H4_46412</name>
</gene>
<feature type="non-terminal residue" evidence="1">
    <location>
        <position position="1"/>
    </location>
</feature>
<dbReference type="AlphaFoldDB" id="X1VDU5"/>
<dbReference type="EMBL" id="BARW01028798">
    <property type="protein sequence ID" value="GAJ15767.1"/>
    <property type="molecule type" value="Genomic_DNA"/>
</dbReference>
<accession>X1VDU5</accession>
<organism evidence="1">
    <name type="scientific">marine sediment metagenome</name>
    <dbReference type="NCBI Taxonomy" id="412755"/>
    <lineage>
        <taxon>unclassified sequences</taxon>
        <taxon>metagenomes</taxon>
        <taxon>ecological metagenomes</taxon>
    </lineage>
</organism>